<reference evidence="1" key="1">
    <citation type="submission" date="2021-01" db="EMBL/GenBank/DDBJ databases">
        <title>Adiantum capillus-veneris genome.</title>
        <authorList>
            <person name="Fang Y."/>
            <person name="Liao Q."/>
        </authorList>
    </citation>
    <scope>NUCLEOTIDE SEQUENCE</scope>
    <source>
        <strain evidence="1">H3</strain>
        <tissue evidence="1">Leaf</tissue>
    </source>
</reference>
<organism evidence="1 2">
    <name type="scientific">Adiantum capillus-veneris</name>
    <name type="common">Maidenhair fern</name>
    <dbReference type="NCBI Taxonomy" id="13818"/>
    <lineage>
        <taxon>Eukaryota</taxon>
        <taxon>Viridiplantae</taxon>
        <taxon>Streptophyta</taxon>
        <taxon>Embryophyta</taxon>
        <taxon>Tracheophyta</taxon>
        <taxon>Polypodiopsida</taxon>
        <taxon>Polypodiidae</taxon>
        <taxon>Polypodiales</taxon>
        <taxon>Pteridineae</taxon>
        <taxon>Pteridaceae</taxon>
        <taxon>Vittarioideae</taxon>
        <taxon>Adiantum</taxon>
    </lineage>
</organism>
<dbReference type="Proteomes" id="UP000886520">
    <property type="component" value="Chromosome 15"/>
</dbReference>
<keyword evidence="2" id="KW-1185">Reference proteome</keyword>
<dbReference type="AlphaFoldDB" id="A0A9D4UL04"/>
<evidence type="ECO:0000313" key="1">
    <source>
        <dbReference type="EMBL" id="KAI5069844.1"/>
    </source>
</evidence>
<gene>
    <name evidence="1" type="ORF">GOP47_0016145</name>
</gene>
<comment type="caution">
    <text evidence="1">The sequence shown here is derived from an EMBL/GenBank/DDBJ whole genome shotgun (WGS) entry which is preliminary data.</text>
</comment>
<protein>
    <submittedName>
        <fullName evidence="1">Uncharacterized protein</fullName>
    </submittedName>
</protein>
<sequence>MPYHKFGPLACSRRHATDRELLQFFTIIHERKPVLDEIKCTLGACIIDKTHVHDYINNSTTIIALQSVVYCVWLPCTWSLKVIALLDTCTKEIVCAHAFDMITELMEGVSLALVCVGLQCTRQVHDNE</sequence>
<evidence type="ECO:0000313" key="2">
    <source>
        <dbReference type="Proteomes" id="UP000886520"/>
    </source>
</evidence>
<accession>A0A9D4UL04</accession>
<name>A0A9D4UL04_ADICA</name>
<proteinExistence type="predicted"/>
<dbReference type="EMBL" id="JABFUD020000015">
    <property type="protein sequence ID" value="KAI5069844.1"/>
    <property type="molecule type" value="Genomic_DNA"/>
</dbReference>